<name>A0A7G2CPI2_9TRYP</name>
<dbReference type="GO" id="GO:0015292">
    <property type="term" value="F:uniporter activity"/>
    <property type="evidence" value="ECO:0007669"/>
    <property type="project" value="TreeGrafter"/>
</dbReference>
<dbReference type="GO" id="GO:0036444">
    <property type="term" value="P:calcium import into the mitochondrion"/>
    <property type="evidence" value="ECO:0007669"/>
    <property type="project" value="TreeGrafter"/>
</dbReference>
<feature type="transmembrane region" description="Helical" evidence="16">
    <location>
        <begin position="110"/>
        <end position="127"/>
    </location>
</feature>
<keyword evidence="4" id="KW-0109">Calcium transport</keyword>
<evidence type="ECO:0000256" key="7">
    <source>
        <dbReference type="ARBA" id="ARBA00022792"/>
    </source>
</evidence>
<keyword evidence="15" id="KW-0175">Coiled coil</keyword>
<dbReference type="PANTHER" id="PTHR13462">
    <property type="entry name" value="CALCIUM UNIPORTER PROTEIN, MITOCHONDRIAL"/>
    <property type="match status" value="1"/>
</dbReference>
<organism evidence="18 19">
    <name type="scientific">Angomonas deanei</name>
    <dbReference type="NCBI Taxonomy" id="59799"/>
    <lineage>
        <taxon>Eukaryota</taxon>
        <taxon>Discoba</taxon>
        <taxon>Euglenozoa</taxon>
        <taxon>Kinetoplastea</taxon>
        <taxon>Metakinetoplastina</taxon>
        <taxon>Trypanosomatida</taxon>
        <taxon>Trypanosomatidae</taxon>
        <taxon>Strigomonadinae</taxon>
        <taxon>Angomonas</taxon>
    </lineage>
</organism>
<evidence type="ECO:0000256" key="4">
    <source>
        <dbReference type="ARBA" id="ARBA00022568"/>
    </source>
</evidence>
<comment type="similarity">
    <text evidence="2">Belongs to the MCU (TC 1.A.77) family.</text>
</comment>
<evidence type="ECO:0000256" key="2">
    <source>
        <dbReference type="ARBA" id="ARBA00005653"/>
    </source>
</evidence>
<evidence type="ECO:0000259" key="17">
    <source>
        <dbReference type="Pfam" id="PF04678"/>
    </source>
</evidence>
<evidence type="ECO:0000256" key="15">
    <source>
        <dbReference type="SAM" id="Coils"/>
    </source>
</evidence>
<sequence length="181" mass="21307">MQSAVRRFARTAPLSLYALAHVKRCVATSNGGDVQKMVHYRDNVLLPRVEEKKQQLQELEKVKQHCDKIATAYPRRHSLAQLGFLLFQLVILFDWTYIHFDWSLTEPITYVLGYSATWFAVLWYGNLQREFGYGSYRDLLEAKRRKQLYAECSVDEDQYEQLKEELAALEIQLRSLKNIEQ</sequence>
<dbReference type="AlphaFoldDB" id="A0A7G2CPI2"/>
<keyword evidence="19" id="KW-1185">Reference proteome</keyword>
<feature type="coiled-coil region" evidence="15">
    <location>
        <begin position="145"/>
        <end position="179"/>
    </location>
</feature>
<evidence type="ECO:0000256" key="3">
    <source>
        <dbReference type="ARBA" id="ARBA00022448"/>
    </source>
</evidence>
<keyword evidence="7" id="KW-0999">Mitochondrion inner membrane</keyword>
<keyword evidence="8" id="KW-0106">Calcium</keyword>
<comment type="subcellular location">
    <subcellularLocation>
        <location evidence="1">Mitochondrion inner membrane</location>
        <topology evidence="1">Multi-pass membrane protein</topology>
    </subcellularLocation>
</comment>
<dbReference type="InterPro" id="IPR006769">
    <property type="entry name" value="MCU_C"/>
</dbReference>
<evidence type="ECO:0000313" key="19">
    <source>
        <dbReference type="Proteomes" id="UP000515908"/>
    </source>
</evidence>
<evidence type="ECO:0000256" key="11">
    <source>
        <dbReference type="ARBA" id="ARBA00023128"/>
    </source>
</evidence>
<dbReference type="GO" id="GO:1990246">
    <property type="term" value="C:uniplex complex"/>
    <property type="evidence" value="ECO:0007669"/>
    <property type="project" value="TreeGrafter"/>
</dbReference>
<dbReference type="Proteomes" id="UP000515908">
    <property type="component" value="Chromosome 19"/>
</dbReference>
<accession>A0A7G2CPI2</accession>
<keyword evidence="6 16" id="KW-0812">Transmembrane</keyword>
<evidence type="ECO:0000256" key="13">
    <source>
        <dbReference type="ARBA" id="ARBA00023303"/>
    </source>
</evidence>
<evidence type="ECO:0000256" key="12">
    <source>
        <dbReference type="ARBA" id="ARBA00023136"/>
    </source>
</evidence>
<evidence type="ECO:0000313" key="18">
    <source>
        <dbReference type="EMBL" id="CAD2220871.1"/>
    </source>
</evidence>
<keyword evidence="10" id="KW-0406">Ion transport</keyword>
<dbReference type="Pfam" id="PF04678">
    <property type="entry name" value="MCU"/>
    <property type="match status" value="1"/>
</dbReference>
<keyword evidence="13" id="KW-0407">Ion channel</keyword>
<dbReference type="GO" id="GO:0051560">
    <property type="term" value="P:mitochondrial calcium ion homeostasis"/>
    <property type="evidence" value="ECO:0007669"/>
    <property type="project" value="InterPro"/>
</dbReference>
<dbReference type="VEuPathDB" id="TriTrypDB:ADEAN_000839500"/>
<keyword evidence="12 16" id="KW-0472">Membrane</keyword>
<evidence type="ECO:0000256" key="16">
    <source>
        <dbReference type="SAM" id="Phobius"/>
    </source>
</evidence>
<evidence type="ECO:0000256" key="10">
    <source>
        <dbReference type="ARBA" id="ARBA00023065"/>
    </source>
</evidence>
<evidence type="ECO:0000256" key="5">
    <source>
        <dbReference type="ARBA" id="ARBA00022673"/>
    </source>
</evidence>
<keyword evidence="11" id="KW-0496">Mitochondrion</keyword>
<gene>
    <name evidence="18" type="ORF">ADEAN_000839500</name>
</gene>
<evidence type="ECO:0000256" key="9">
    <source>
        <dbReference type="ARBA" id="ARBA00022989"/>
    </source>
</evidence>
<feature type="transmembrane region" description="Helical" evidence="16">
    <location>
        <begin position="78"/>
        <end position="98"/>
    </location>
</feature>
<dbReference type="OrthoDB" id="278338at2759"/>
<dbReference type="PANTHER" id="PTHR13462:SF10">
    <property type="entry name" value="CALCIUM UNIPORTER PROTEIN, MITOCHONDRIAL"/>
    <property type="match status" value="1"/>
</dbReference>
<dbReference type="InterPro" id="IPR039055">
    <property type="entry name" value="MCU_fam"/>
</dbReference>
<evidence type="ECO:0000256" key="1">
    <source>
        <dbReference type="ARBA" id="ARBA00004448"/>
    </source>
</evidence>
<proteinExistence type="inferred from homology"/>
<reference evidence="18 19" key="1">
    <citation type="submission" date="2020-08" db="EMBL/GenBank/DDBJ databases">
        <authorList>
            <person name="Newling K."/>
            <person name="Davey J."/>
            <person name="Forrester S."/>
        </authorList>
    </citation>
    <scope>NUCLEOTIDE SEQUENCE [LARGE SCALE GENOMIC DNA]</scope>
    <source>
        <strain evidence="19">Crithidia deanei Carvalho (ATCC PRA-265)</strain>
    </source>
</reference>
<dbReference type="EMBL" id="LR877163">
    <property type="protein sequence ID" value="CAD2220871.1"/>
    <property type="molecule type" value="Genomic_DNA"/>
</dbReference>
<keyword evidence="3" id="KW-0813">Transport</keyword>
<protein>
    <submittedName>
        <fullName evidence="18">Mitochondrial calcium uniporter, putative</fullName>
    </submittedName>
</protein>
<feature type="domain" description="Calcium uniporter protein C-terminal" evidence="17">
    <location>
        <begin position="33"/>
        <end position="162"/>
    </location>
</feature>
<keyword evidence="5" id="KW-0107">Calcium channel</keyword>
<comment type="catalytic activity">
    <reaction evidence="14">
        <text>Ca(2+)(in) = Ca(2+)(out)</text>
        <dbReference type="Rhea" id="RHEA:29671"/>
        <dbReference type="ChEBI" id="CHEBI:29108"/>
    </reaction>
</comment>
<keyword evidence="9 16" id="KW-1133">Transmembrane helix</keyword>
<dbReference type="GO" id="GO:0005262">
    <property type="term" value="F:calcium channel activity"/>
    <property type="evidence" value="ECO:0007669"/>
    <property type="project" value="UniProtKB-KW"/>
</dbReference>
<evidence type="ECO:0000256" key="8">
    <source>
        <dbReference type="ARBA" id="ARBA00022837"/>
    </source>
</evidence>
<evidence type="ECO:0000256" key="14">
    <source>
        <dbReference type="ARBA" id="ARBA00036634"/>
    </source>
</evidence>
<evidence type="ECO:0000256" key="6">
    <source>
        <dbReference type="ARBA" id="ARBA00022692"/>
    </source>
</evidence>